<evidence type="ECO:0000313" key="12">
    <source>
        <dbReference type="Proteomes" id="UP000501753"/>
    </source>
</evidence>
<dbReference type="FunFam" id="1.10.630.10:FF:000018">
    <property type="entry name" value="Cytochrome P450 monooxygenase"/>
    <property type="match status" value="1"/>
</dbReference>
<comment type="similarity">
    <text evidence="1 7">Belongs to the cytochrome P450 family.</text>
</comment>
<evidence type="ECO:0000256" key="3">
    <source>
        <dbReference type="ARBA" id="ARBA00022723"/>
    </source>
</evidence>
<dbReference type="InterPro" id="IPR002397">
    <property type="entry name" value="Cyt_P450_B"/>
</dbReference>
<protein>
    <submittedName>
        <fullName evidence="9">Cytochrome P450</fullName>
    </submittedName>
</protein>
<dbReference type="PANTHER" id="PTHR46696">
    <property type="entry name" value="P450, PUTATIVE (EUROFUNG)-RELATED"/>
    <property type="match status" value="1"/>
</dbReference>
<evidence type="ECO:0000256" key="2">
    <source>
        <dbReference type="ARBA" id="ARBA00022617"/>
    </source>
</evidence>
<dbReference type="SUPFAM" id="SSF48264">
    <property type="entry name" value="Cytochrome P450"/>
    <property type="match status" value="1"/>
</dbReference>
<evidence type="ECO:0000256" key="7">
    <source>
        <dbReference type="RuleBase" id="RU000461"/>
    </source>
</evidence>
<dbReference type="GO" id="GO:0016705">
    <property type="term" value="F:oxidoreductase activity, acting on paired donors, with incorporation or reduction of molecular oxygen"/>
    <property type="evidence" value="ECO:0007669"/>
    <property type="project" value="InterPro"/>
</dbReference>
<dbReference type="InterPro" id="IPR001128">
    <property type="entry name" value="Cyt_P450"/>
</dbReference>
<dbReference type="Gene3D" id="1.10.630.10">
    <property type="entry name" value="Cytochrome P450"/>
    <property type="match status" value="1"/>
</dbReference>
<dbReference type="KEGG" id="sgd:ELQ87_03655"/>
<dbReference type="GO" id="GO:0005506">
    <property type="term" value="F:iron ion binding"/>
    <property type="evidence" value="ECO:0007669"/>
    <property type="project" value="InterPro"/>
</dbReference>
<dbReference type="Proteomes" id="UP000501753">
    <property type="component" value="Chromosome"/>
</dbReference>
<dbReference type="PRINTS" id="PR00385">
    <property type="entry name" value="P450"/>
</dbReference>
<accession>A0A3Q9KNW0</accession>
<dbReference type="Proteomes" id="UP000271291">
    <property type="component" value="Chromosome"/>
</dbReference>
<keyword evidence="6 7" id="KW-0503">Monooxygenase</keyword>
<evidence type="ECO:0000256" key="8">
    <source>
        <dbReference type="SAM" id="MobiDB-lite"/>
    </source>
</evidence>
<keyword evidence="5 7" id="KW-0408">Iron</keyword>
<evidence type="ECO:0000313" key="10">
    <source>
        <dbReference type="EMBL" id="QCN89663.1"/>
    </source>
</evidence>
<keyword evidence="4 7" id="KW-0560">Oxidoreductase</keyword>
<dbReference type="GO" id="GO:0004497">
    <property type="term" value="F:monooxygenase activity"/>
    <property type="evidence" value="ECO:0007669"/>
    <property type="project" value="UniProtKB-KW"/>
</dbReference>
<evidence type="ECO:0000256" key="6">
    <source>
        <dbReference type="ARBA" id="ARBA00023033"/>
    </source>
</evidence>
<keyword evidence="12" id="KW-1185">Reference proteome</keyword>
<reference evidence="10 12" key="1">
    <citation type="submission" date="2018-04" db="EMBL/GenBank/DDBJ databases">
        <title>Complete genome sequences of Streptomyces griseoviridis K61 and characterization of antagonistic properties of biological control agents.</title>
        <authorList>
            <person name="Mariita R.M."/>
            <person name="Sello J.K."/>
        </authorList>
    </citation>
    <scope>NUCLEOTIDE SEQUENCE [LARGE SCALE GENOMIC DNA]</scope>
    <source>
        <strain evidence="10 12">K61</strain>
    </source>
</reference>
<dbReference type="InterPro" id="IPR036396">
    <property type="entry name" value="Cyt_P450_sf"/>
</dbReference>
<dbReference type="InterPro" id="IPR017972">
    <property type="entry name" value="Cyt_P450_CS"/>
</dbReference>
<sequence>MTQTSAAPPAWTSRRATGCPFDPPPARSALIGAEPVSRVTLWNGRAAWLVARHADQVALLRDERISADNRRPAYPSVSAASEATRAHNRAFITMDEPEHNEQRRKFTGDFTVRRMEALRPRVGAIIDGLLDAMEKAGPPADLVTSFALPLPSLVICELLGVPYEDHAFFQRASACIVDTRSTVEQALAASTELVSYLGDLVERKVSEPGDDLLSRLATEYLATGRSTKEECANEARLLLVAGHETTANMIALGTCALLQHPAQLAAVRDGDARSVANAVEELLRYLTITHMGRRRVALADIEIGGVTIKAGDAVICANDLANRDPEVFDEPDALRVDREARRHLAFGSGPHQCLGQNLARVELQLAYPALLRRFPRLRLDRPLEEVPFRTDMVVYGVHELPVAW</sequence>
<dbReference type="PANTHER" id="PTHR46696:SF1">
    <property type="entry name" value="CYTOCHROME P450 YJIB-RELATED"/>
    <property type="match status" value="1"/>
</dbReference>
<evidence type="ECO:0000256" key="5">
    <source>
        <dbReference type="ARBA" id="ARBA00023004"/>
    </source>
</evidence>
<dbReference type="GO" id="GO:0020037">
    <property type="term" value="F:heme binding"/>
    <property type="evidence" value="ECO:0007669"/>
    <property type="project" value="InterPro"/>
</dbReference>
<gene>
    <name evidence="10" type="ORF">DDJ31_35700</name>
    <name evidence="9" type="ORF">ELQ87_03655</name>
</gene>
<evidence type="ECO:0000313" key="11">
    <source>
        <dbReference type="Proteomes" id="UP000271291"/>
    </source>
</evidence>
<evidence type="ECO:0000256" key="1">
    <source>
        <dbReference type="ARBA" id="ARBA00010617"/>
    </source>
</evidence>
<proteinExistence type="inferred from homology"/>
<evidence type="ECO:0000313" key="9">
    <source>
        <dbReference type="EMBL" id="AZS83483.1"/>
    </source>
</evidence>
<dbReference type="RefSeq" id="WP_127176394.1">
    <property type="nucleotide sequence ID" value="NZ_CP029078.1"/>
</dbReference>
<keyword evidence="2 7" id="KW-0349">Heme</keyword>
<feature type="region of interest" description="Disordered" evidence="8">
    <location>
        <begin position="1"/>
        <end position="23"/>
    </location>
</feature>
<dbReference type="PROSITE" id="PS00086">
    <property type="entry name" value="CYTOCHROME_P450"/>
    <property type="match status" value="1"/>
</dbReference>
<dbReference type="CDD" id="cd11030">
    <property type="entry name" value="CYP105-like"/>
    <property type="match status" value="1"/>
</dbReference>
<dbReference type="EMBL" id="CP029078">
    <property type="protein sequence ID" value="QCN89663.1"/>
    <property type="molecule type" value="Genomic_DNA"/>
</dbReference>
<organism evidence="9 11">
    <name type="scientific">Streptomyces griseoviridis</name>
    <dbReference type="NCBI Taxonomy" id="45398"/>
    <lineage>
        <taxon>Bacteria</taxon>
        <taxon>Bacillati</taxon>
        <taxon>Actinomycetota</taxon>
        <taxon>Actinomycetes</taxon>
        <taxon>Kitasatosporales</taxon>
        <taxon>Streptomycetaceae</taxon>
        <taxon>Streptomyces</taxon>
    </lineage>
</organism>
<dbReference type="Pfam" id="PF00067">
    <property type="entry name" value="p450"/>
    <property type="match status" value="1"/>
</dbReference>
<evidence type="ECO:0000256" key="4">
    <source>
        <dbReference type="ARBA" id="ARBA00023002"/>
    </source>
</evidence>
<dbReference type="PRINTS" id="PR00359">
    <property type="entry name" value="BP450"/>
</dbReference>
<dbReference type="OrthoDB" id="3664945at2"/>
<keyword evidence="3 7" id="KW-0479">Metal-binding</keyword>
<dbReference type="EMBL" id="CP034687">
    <property type="protein sequence ID" value="AZS83483.1"/>
    <property type="molecule type" value="Genomic_DNA"/>
</dbReference>
<dbReference type="AlphaFoldDB" id="A0A3Q9KNW0"/>
<name>A0A3Q9KNW0_STRGD</name>
<reference evidence="9 11" key="2">
    <citation type="submission" date="2018-12" db="EMBL/GenBank/DDBJ databases">
        <title>Streptomyces griseoviridis F1-27 complete genome.</title>
        <authorList>
            <person name="Mariita R.M."/>
            <person name="Sello J.K."/>
        </authorList>
    </citation>
    <scope>NUCLEOTIDE SEQUENCE [LARGE SCALE GENOMIC DNA]</scope>
    <source>
        <strain evidence="9 11">F1-27</strain>
    </source>
</reference>